<evidence type="ECO:0000256" key="1">
    <source>
        <dbReference type="ARBA" id="ARBA00022723"/>
    </source>
</evidence>
<dbReference type="AlphaFoldDB" id="A0A914LSS8"/>
<accession>A0A914LSS8</accession>
<protein>
    <submittedName>
        <fullName evidence="7">RING-type domain-containing protein</fullName>
    </submittedName>
</protein>
<dbReference type="InterPro" id="IPR052788">
    <property type="entry name" value="RING-type_E3_ligase_ATL"/>
</dbReference>
<proteinExistence type="predicted"/>
<dbReference type="Pfam" id="PF13639">
    <property type="entry name" value="zf-RING_2"/>
    <property type="match status" value="1"/>
</dbReference>
<keyword evidence="6" id="KW-1185">Reference proteome</keyword>
<dbReference type="SUPFAM" id="SSF57850">
    <property type="entry name" value="RING/U-box"/>
    <property type="match status" value="1"/>
</dbReference>
<dbReference type="InterPro" id="IPR001841">
    <property type="entry name" value="Znf_RING"/>
</dbReference>
<reference evidence="7" key="1">
    <citation type="submission" date="2022-11" db="UniProtKB">
        <authorList>
            <consortium name="WormBaseParasite"/>
        </authorList>
    </citation>
    <scope>IDENTIFICATION</scope>
</reference>
<evidence type="ECO:0000313" key="6">
    <source>
        <dbReference type="Proteomes" id="UP000887563"/>
    </source>
</evidence>
<keyword evidence="1" id="KW-0479">Metal-binding</keyword>
<evidence type="ECO:0000256" key="3">
    <source>
        <dbReference type="ARBA" id="ARBA00022833"/>
    </source>
</evidence>
<evidence type="ECO:0000313" key="7">
    <source>
        <dbReference type="WBParaSite" id="Minc3s00751g16868"/>
    </source>
</evidence>
<keyword evidence="2 4" id="KW-0863">Zinc-finger</keyword>
<dbReference type="GO" id="GO:0008270">
    <property type="term" value="F:zinc ion binding"/>
    <property type="evidence" value="ECO:0007669"/>
    <property type="project" value="UniProtKB-KW"/>
</dbReference>
<dbReference type="PANTHER" id="PTHR45798:SF97">
    <property type="entry name" value="ALCOHOL-SENSITIVE RING FINGER PROTEIN 1"/>
    <property type="match status" value="1"/>
</dbReference>
<dbReference type="PROSITE" id="PS50089">
    <property type="entry name" value="ZF_RING_2"/>
    <property type="match status" value="1"/>
</dbReference>
<dbReference type="PANTHER" id="PTHR45798">
    <property type="entry name" value="RING-H2 FINGER PROTEIN ATL61-RELATED-RELATED"/>
    <property type="match status" value="1"/>
</dbReference>
<name>A0A914LSS8_MELIC</name>
<dbReference type="SMART" id="SM00184">
    <property type="entry name" value="RING"/>
    <property type="match status" value="1"/>
</dbReference>
<dbReference type="WBParaSite" id="Minc3s00751g16868">
    <property type="protein sequence ID" value="Minc3s00751g16868"/>
    <property type="gene ID" value="Minc3s00751g16868"/>
</dbReference>
<evidence type="ECO:0000256" key="4">
    <source>
        <dbReference type="PROSITE-ProRule" id="PRU00175"/>
    </source>
</evidence>
<feature type="domain" description="RING-type" evidence="5">
    <location>
        <begin position="14"/>
        <end position="59"/>
    </location>
</feature>
<evidence type="ECO:0000256" key="2">
    <source>
        <dbReference type="ARBA" id="ARBA00022771"/>
    </source>
</evidence>
<dbReference type="InterPro" id="IPR013083">
    <property type="entry name" value="Znf_RING/FYVE/PHD"/>
</dbReference>
<evidence type="ECO:0000259" key="5">
    <source>
        <dbReference type="PROSITE" id="PS50089"/>
    </source>
</evidence>
<keyword evidence="3" id="KW-0862">Zinc</keyword>
<organism evidence="6 7">
    <name type="scientific">Meloidogyne incognita</name>
    <name type="common">Southern root-knot nematode worm</name>
    <name type="synonym">Oxyuris incognita</name>
    <dbReference type="NCBI Taxonomy" id="6306"/>
    <lineage>
        <taxon>Eukaryota</taxon>
        <taxon>Metazoa</taxon>
        <taxon>Ecdysozoa</taxon>
        <taxon>Nematoda</taxon>
        <taxon>Chromadorea</taxon>
        <taxon>Rhabditida</taxon>
        <taxon>Tylenchina</taxon>
        <taxon>Tylenchomorpha</taxon>
        <taxon>Tylenchoidea</taxon>
        <taxon>Meloidogynidae</taxon>
        <taxon>Meloidogyninae</taxon>
        <taxon>Meloidogyne</taxon>
        <taxon>Meloidogyne incognita group</taxon>
    </lineage>
</organism>
<sequence length="121" mass="14201">MYKERCIKKDVLKCPICLEDYKEDEQISGTSCKHFFHKNCIFEWFKKAGSNFYKCPSCRAHLEISIHPEDAELNDKLKKVGLGLEMETINRTKMTDAQRQLLELLIDAQLEFLLHLGYTIE</sequence>
<dbReference type="Proteomes" id="UP000887563">
    <property type="component" value="Unplaced"/>
</dbReference>
<dbReference type="Gene3D" id="3.30.40.10">
    <property type="entry name" value="Zinc/RING finger domain, C3HC4 (zinc finger)"/>
    <property type="match status" value="1"/>
</dbReference>